<dbReference type="RefSeq" id="WP_189049637.1">
    <property type="nucleotide sequence ID" value="NZ_BMJQ01000012.1"/>
</dbReference>
<organism evidence="2 3">
    <name type="scientific">Aliidongia dinghuensis</name>
    <dbReference type="NCBI Taxonomy" id="1867774"/>
    <lineage>
        <taxon>Bacteria</taxon>
        <taxon>Pseudomonadati</taxon>
        <taxon>Pseudomonadota</taxon>
        <taxon>Alphaproteobacteria</taxon>
        <taxon>Rhodospirillales</taxon>
        <taxon>Dongiaceae</taxon>
        <taxon>Aliidongia</taxon>
    </lineage>
</organism>
<keyword evidence="1" id="KW-0472">Membrane</keyword>
<keyword evidence="1" id="KW-0812">Transmembrane</keyword>
<sequence>MSKGMSEHRYPTRSLIEDYARGAAGLVFLAIALVPMHWALHLIFGLVAALLLAFGVRTILRGRSRILVDDDAITVEGPRARRIAWPALAGLKLRYFSTRRDRKRGWMELTLTGPGATLTIESQIEGFETIVRRAARAAAESGLAVDPSTEGNLAALDIPVPRGAELGRMVPG</sequence>
<accession>A0A8J3E3Q1</accession>
<evidence type="ECO:0000313" key="2">
    <source>
        <dbReference type="EMBL" id="GGF32262.1"/>
    </source>
</evidence>
<dbReference type="AlphaFoldDB" id="A0A8J3E3Q1"/>
<dbReference type="EMBL" id="BMJQ01000012">
    <property type="protein sequence ID" value="GGF32262.1"/>
    <property type="molecule type" value="Genomic_DNA"/>
</dbReference>
<reference evidence="2" key="2">
    <citation type="submission" date="2020-09" db="EMBL/GenBank/DDBJ databases">
        <authorList>
            <person name="Sun Q."/>
            <person name="Zhou Y."/>
        </authorList>
    </citation>
    <scope>NUCLEOTIDE SEQUENCE</scope>
    <source>
        <strain evidence="2">CGMCC 1.15725</strain>
    </source>
</reference>
<evidence type="ECO:0000256" key="1">
    <source>
        <dbReference type="SAM" id="Phobius"/>
    </source>
</evidence>
<protein>
    <recommendedName>
        <fullName evidence="4">PH domain-containing protein</fullName>
    </recommendedName>
</protein>
<evidence type="ECO:0008006" key="4">
    <source>
        <dbReference type="Google" id="ProtNLM"/>
    </source>
</evidence>
<gene>
    <name evidence="2" type="ORF">GCM10011611_43050</name>
</gene>
<proteinExistence type="predicted"/>
<dbReference type="Proteomes" id="UP000646365">
    <property type="component" value="Unassembled WGS sequence"/>
</dbReference>
<evidence type="ECO:0000313" key="3">
    <source>
        <dbReference type="Proteomes" id="UP000646365"/>
    </source>
</evidence>
<keyword evidence="3" id="KW-1185">Reference proteome</keyword>
<name>A0A8J3E3Q1_9PROT</name>
<comment type="caution">
    <text evidence="2">The sequence shown here is derived from an EMBL/GenBank/DDBJ whole genome shotgun (WGS) entry which is preliminary data.</text>
</comment>
<feature type="transmembrane region" description="Helical" evidence="1">
    <location>
        <begin position="42"/>
        <end position="60"/>
    </location>
</feature>
<keyword evidence="1" id="KW-1133">Transmembrane helix</keyword>
<reference evidence="2" key="1">
    <citation type="journal article" date="2014" name="Int. J. Syst. Evol. Microbiol.">
        <title>Complete genome sequence of Corynebacterium casei LMG S-19264T (=DSM 44701T), isolated from a smear-ripened cheese.</title>
        <authorList>
            <consortium name="US DOE Joint Genome Institute (JGI-PGF)"/>
            <person name="Walter F."/>
            <person name="Albersmeier A."/>
            <person name="Kalinowski J."/>
            <person name="Ruckert C."/>
        </authorList>
    </citation>
    <scope>NUCLEOTIDE SEQUENCE</scope>
    <source>
        <strain evidence="2">CGMCC 1.15725</strain>
    </source>
</reference>